<feature type="compositionally biased region" description="Basic and acidic residues" evidence="6">
    <location>
        <begin position="328"/>
        <end position="341"/>
    </location>
</feature>
<feature type="transmembrane region" description="Helical" evidence="7">
    <location>
        <begin position="494"/>
        <end position="514"/>
    </location>
</feature>
<dbReference type="GO" id="GO:0006888">
    <property type="term" value="P:endoplasmic reticulum to Golgi vesicle-mediated transport"/>
    <property type="evidence" value="ECO:0007669"/>
    <property type="project" value="TreeGrafter"/>
</dbReference>
<feature type="region of interest" description="Disordered" evidence="6">
    <location>
        <begin position="36"/>
        <end position="57"/>
    </location>
</feature>
<dbReference type="PROSITE" id="PS51328">
    <property type="entry name" value="L_LECTIN_LIKE"/>
    <property type="match status" value="1"/>
</dbReference>
<name>A0A5J4YYS0_PORPP</name>
<organism evidence="9 10">
    <name type="scientific">Porphyridium purpureum</name>
    <name type="common">Red alga</name>
    <name type="synonym">Porphyridium cruentum</name>
    <dbReference type="NCBI Taxonomy" id="35688"/>
    <lineage>
        <taxon>Eukaryota</taxon>
        <taxon>Rhodophyta</taxon>
        <taxon>Bangiophyceae</taxon>
        <taxon>Porphyridiales</taxon>
        <taxon>Porphyridiaceae</taxon>
        <taxon>Porphyridium</taxon>
    </lineage>
</organism>
<accession>A0A5J4YYS0</accession>
<protein>
    <submittedName>
        <fullName evidence="9">L-type lectin-like domain-containing protein</fullName>
    </submittedName>
</protein>
<evidence type="ECO:0000313" key="10">
    <source>
        <dbReference type="Proteomes" id="UP000324585"/>
    </source>
</evidence>
<evidence type="ECO:0000256" key="1">
    <source>
        <dbReference type="ARBA" id="ARBA00004479"/>
    </source>
</evidence>
<dbReference type="Proteomes" id="UP000324585">
    <property type="component" value="Unassembled WGS sequence"/>
</dbReference>
<keyword evidence="3" id="KW-0732">Signal</keyword>
<feature type="compositionally biased region" description="Basic residues" evidence="6">
    <location>
        <begin position="342"/>
        <end position="351"/>
    </location>
</feature>
<dbReference type="GO" id="GO:0005789">
    <property type="term" value="C:endoplasmic reticulum membrane"/>
    <property type="evidence" value="ECO:0007669"/>
    <property type="project" value="TreeGrafter"/>
</dbReference>
<evidence type="ECO:0000256" key="6">
    <source>
        <dbReference type="SAM" id="MobiDB-lite"/>
    </source>
</evidence>
<comment type="caution">
    <text evidence="9">The sequence shown here is derived from an EMBL/GenBank/DDBJ whole genome shotgun (WGS) entry which is preliminary data.</text>
</comment>
<dbReference type="Gene3D" id="2.60.120.200">
    <property type="match status" value="1"/>
</dbReference>
<dbReference type="PANTHER" id="PTHR12223:SF28">
    <property type="entry name" value="LECTIN, MANNOSE BINDING 1 LIKE"/>
    <property type="match status" value="1"/>
</dbReference>
<sequence length="545" mass="59927">MGRMGRAFVAVVFGVFVSICVFEICGQVDAASRSKSSSASSASSSKKKTVNKEEGESAVKMELRSPFAVSGLRGRLLKDWFMQGSATITSDETGRDILELALPQKAQTGMIYSDPVDSVAGFTVRFDFRLVPASKSKHPADGMAFWVVTEEPKLGGAIGISEDFVGLGVIIDSFANSKRFKSPAYAYPVRGDGSFHYSDMRDGADTELTSGCELEPADWEKITISYAEGTLRMTVGSRKSGTKYTCFEVDVAMPGASGALMSNRPIYFAFSAQTGYYFAHHQVRDISIRAFRDSDEAASNAKSAMSGATKPKSLDTHNIYNPDTPIMNEKEMQKQDPEPSSKRSKKERKSRKELEDEIDQPMDTLVRTMKMQLRLMKDEVPKSTYEGLNIVSGSLYRIFDATNKRAKIIARIAERSELAQAALKEAKELDSLLDQDCEALGSAVRLMTQRVGSITQTANFVGHYAKRAVEKPQEKLNENFMRGRHHLEIGGKSLLVIVFVIVTQALVVVLLIHAKIFDGLDISSVFKALQPKAARRKGRGGAMFS</sequence>
<evidence type="ECO:0000259" key="8">
    <source>
        <dbReference type="PROSITE" id="PS51328"/>
    </source>
</evidence>
<keyword evidence="9" id="KW-0430">Lectin</keyword>
<evidence type="ECO:0000313" key="9">
    <source>
        <dbReference type="EMBL" id="KAA8496761.1"/>
    </source>
</evidence>
<dbReference type="SUPFAM" id="SSF49899">
    <property type="entry name" value="Concanavalin A-like lectins/glucanases"/>
    <property type="match status" value="1"/>
</dbReference>
<dbReference type="GO" id="GO:0005793">
    <property type="term" value="C:endoplasmic reticulum-Golgi intermediate compartment"/>
    <property type="evidence" value="ECO:0007669"/>
    <property type="project" value="TreeGrafter"/>
</dbReference>
<evidence type="ECO:0000256" key="4">
    <source>
        <dbReference type="ARBA" id="ARBA00022989"/>
    </source>
</evidence>
<reference evidence="10" key="1">
    <citation type="journal article" date="2019" name="Nat. Commun.">
        <title>Expansion of phycobilisome linker gene families in mesophilic red algae.</title>
        <authorList>
            <person name="Lee J."/>
            <person name="Kim D."/>
            <person name="Bhattacharya D."/>
            <person name="Yoon H.S."/>
        </authorList>
    </citation>
    <scope>NUCLEOTIDE SEQUENCE [LARGE SCALE GENOMIC DNA]</scope>
    <source>
        <strain evidence="10">CCMP 1328</strain>
    </source>
</reference>
<dbReference type="OrthoDB" id="270293at2759"/>
<dbReference type="GO" id="GO:0030134">
    <property type="term" value="C:COPII-coated ER to Golgi transport vesicle"/>
    <property type="evidence" value="ECO:0007669"/>
    <property type="project" value="TreeGrafter"/>
</dbReference>
<dbReference type="OMA" id="WEKITIS"/>
<proteinExistence type="predicted"/>
<keyword evidence="10" id="KW-1185">Reference proteome</keyword>
<feature type="domain" description="L-type lectin-like" evidence="8">
    <location>
        <begin position="55"/>
        <end position="291"/>
    </location>
</feature>
<keyword evidence="4 7" id="KW-1133">Transmembrane helix</keyword>
<dbReference type="EMBL" id="VRMN01000002">
    <property type="protein sequence ID" value="KAA8496761.1"/>
    <property type="molecule type" value="Genomic_DNA"/>
</dbReference>
<dbReference type="Pfam" id="PF03388">
    <property type="entry name" value="Lectin_leg-like"/>
    <property type="match status" value="1"/>
</dbReference>
<dbReference type="AlphaFoldDB" id="A0A5J4YYS0"/>
<feature type="region of interest" description="Disordered" evidence="6">
    <location>
        <begin position="301"/>
        <end position="358"/>
    </location>
</feature>
<keyword evidence="5 7" id="KW-0472">Membrane</keyword>
<dbReference type="GO" id="GO:0000139">
    <property type="term" value="C:Golgi membrane"/>
    <property type="evidence" value="ECO:0007669"/>
    <property type="project" value="TreeGrafter"/>
</dbReference>
<dbReference type="GO" id="GO:0005537">
    <property type="term" value="F:D-mannose binding"/>
    <property type="evidence" value="ECO:0007669"/>
    <property type="project" value="TreeGrafter"/>
</dbReference>
<evidence type="ECO:0000256" key="2">
    <source>
        <dbReference type="ARBA" id="ARBA00022692"/>
    </source>
</evidence>
<dbReference type="InterPro" id="IPR013320">
    <property type="entry name" value="ConA-like_dom_sf"/>
</dbReference>
<evidence type="ECO:0000256" key="7">
    <source>
        <dbReference type="SAM" id="Phobius"/>
    </source>
</evidence>
<evidence type="ECO:0000256" key="5">
    <source>
        <dbReference type="ARBA" id="ARBA00023136"/>
    </source>
</evidence>
<dbReference type="InterPro" id="IPR005052">
    <property type="entry name" value="Lectin_leg"/>
</dbReference>
<dbReference type="PANTHER" id="PTHR12223">
    <property type="entry name" value="VESICULAR MANNOSE-BINDING LECTIN"/>
    <property type="match status" value="1"/>
</dbReference>
<keyword evidence="2 7" id="KW-0812">Transmembrane</keyword>
<comment type="subcellular location">
    <subcellularLocation>
        <location evidence="1">Membrane</location>
        <topology evidence="1">Single-pass type I membrane protein</topology>
    </subcellularLocation>
</comment>
<gene>
    <name evidence="9" type="ORF">FVE85_0490</name>
</gene>
<dbReference type="InterPro" id="IPR051136">
    <property type="entry name" value="Intracellular_Lectin-GPT"/>
</dbReference>
<dbReference type="CDD" id="cd07308">
    <property type="entry name" value="lectin_leg-like"/>
    <property type="match status" value="1"/>
</dbReference>
<evidence type="ECO:0000256" key="3">
    <source>
        <dbReference type="ARBA" id="ARBA00022729"/>
    </source>
</evidence>